<dbReference type="RefSeq" id="WP_119540522.1">
    <property type="nucleotide sequence ID" value="NZ_QYRN01000006.1"/>
</dbReference>
<dbReference type="InterPro" id="IPR057087">
    <property type="entry name" value="Gp12-like"/>
</dbReference>
<protein>
    <recommendedName>
        <fullName evidence="1">Phage neck terminator protein gp12-like domain-containing protein</fullName>
    </recommendedName>
</protein>
<reference evidence="3" key="1">
    <citation type="submission" date="2018-09" db="EMBL/GenBank/DDBJ databases">
        <authorList>
            <person name="Tuo L."/>
        </authorList>
    </citation>
    <scope>NUCLEOTIDE SEQUENCE [LARGE SCALE GENOMIC DNA]</scope>
    <source>
        <strain evidence="3">M2BS4Y-1</strain>
    </source>
</reference>
<sequence>MTEDDVADRLWQWLTELLDTTVIHAFQGAQAPAEPYIVLNLTLAGSVRANQADWEFTSTGTGADEVWRQAPVLEWFWRFSLNCYGAGGATILRQLRSAQHVPTVLASLAPLSLFEVSDVRNVPELVNEEYVPRAQVDIELRGILRDGFVVDVVDTTEPIDPIAL</sequence>
<accession>A0A3A1WJU8</accession>
<evidence type="ECO:0000313" key="2">
    <source>
        <dbReference type="EMBL" id="RIY00212.1"/>
    </source>
</evidence>
<proteinExistence type="predicted"/>
<organism evidence="2 3">
    <name type="scientific">Aureimonas flava</name>
    <dbReference type="NCBI Taxonomy" id="2320271"/>
    <lineage>
        <taxon>Bacteria</taxon>
        <taxon>Pseudomonadati</taxon>
        <taxon>Pseudomonadota</taxon>
        <taxon>Alphaproteobacteria</taxon>
        <taxon>Hyphomicrobiales</taxon>
        <taxon>Aurantimonadaceae</taxon>
        <taxon>Aureimonas</taxon>
    </lineage>
</organism>
<dbReference type="EMBL" id="QYRN01000006">
    <property type="protein sequence ID" value="RIY00212.1"/>
    <property type="molecule type" value="Genomic_DNA"/>
</dbReference>
<evidence type="ECO:0000259" key="1">
    <source>
        <dbReference type="Pfam" id="PF23961"/>
    </source>
</evidence>
<keyword evidence="3" id="KW-1185">Reference proteome</keyword>
<dbReference type="Pfam" id="PF23961">
    <property type="entry name" value="Phage_tail_terminator_9"/>
    <property type="match status" value="1"/>
</dbReference>
<name>A0A3A1WJU8_9HYPH</name>
<dbReference type="NCBIfam" id="NF047498">
    <property type="entry name" value="LIC_12616_fam"/>
    <property type="match status" value="1"/>
</dbReference>
<dbReference type="Proteomes" id="UP000265750">
    <property type="component" value="Unassembled WGS sequence"/>
</dbReference>
<comment type="caution">
    <text evidence="2">The sequence shown here is derived from an EMBL/GenBank/DDBJ whole genome shotgun (WGS) entry which is preliminary data.</text>
</comment>
<dbReference type="AlphaFoldDB" id="A0A3A1WJU8"/>
<gene>
    <name evidence="2" type="ORF">D3218_13080</name>
</gene>
<dbReference type="OrthoDB" id="8421562at2"/>
<evidence type="ECO:0000313" key="3">
    <source>
        <dbReference type="Proteomes" id="UP000265750"/>
    </source>
</evidence>
<feature type="domain" description="Phage neck terminator protein gp12-like" evidence="1">
    <location>
        <begin position="5"/>
        <end position="153"/>
    </location>
</feature>